<name>Q8FQV4_COREF</name>
<evidence type="ECO:0000313" key="1">
    <source>
        <dbReference type="EMBL" id="BAC17823.1"/>
    </source>
</evidence>
<proteinExistence type="predicted"/>
<dbReference type="AlphaFoldDB" id="Q8FQV4"/>
<sequence>MITAVIDAIQTSTEAARVGMIPAGRLPRLRRLDQDTRVGRGLYCFRGRVDPDHPIQGETHG</sequence>
<evidence type="ECO:0000313" key="2">
    <source>
        <dbReference type="Proteomes" id="UP000001409"/>
    </source>
</evidence>
<dbReference type="KEGG" id="cef:CE1013"/>
<reference evidence="1 2" key="1">
    <citation type="journal article" date="2003" name="Genome Res.">
        <title>Comparative complete genome sequence analysis of the amino acid replacements responsible for the thermostability of Corynebacterium efficiens.</title>
        <authorList>
            <person name="Nishio Y."/>
            <person name="Nakamura Y."/>
            <person name="Kawarabayasi Y."/>
            <person name="Usuda Y."/>
            <person name="Kimura E."/>
            <person name="Sugimoto S."/>
            <person name="Matsui K."/>
            <person name="Yamagishi A."/>
            <person name="Kikuchi H."/>
            <person name="Ikeo K."/>
            <person name="Gojobori T."/>
        </authorList>
    </citation>
    <scope>NUCLEOTIDE SEQUENCE [LARGE SCALE GENOMIC DNA]</scope>
    <source>
        <strain evidence="2">DSM 44549 / YS-314 / AJ 12310 / JCM 11189 / NBRC 100395</strain>
    </source>
</reference>
<dbReference type="HOGENOM" id="CLU_2914661_0_0_11"/>
<dbReference type="STRING" id="196164.gene:10741419"/>
<dbReference type="Proteomes" id="UP000001409">
    <property type="component" value="Chromosome"/>
</dbReference>
<keyword evidence="2" id="KW-1185">Reference proteome</keyword>
<accession>Q8FQV4</accession>
<organism evidence="1 2">
    <name type="scientific">Corynebacterium efficiens (strain DSM 44549 / YS-314 / AJ 12310 / JCM 11189 / NBRC 100395)</name>
    <dbReference type="NCBI Taxonomy" id="196164"/>
    <lineage>
        <taxon>Bacteria</taxon>
        <taxon>Bacillati</taxon>
        <taxon>Actinomycetota</taxon>
        <taxon>Actinomycetes</taxon>
        <taxon>Mycobacteriales</taxon>
        <taxon>Corynebacteriaceae</taxon>
        <taxon>Corynebacterium</taxon>
    </lineage>
</organism>
<dbReference type="EMBL" id="BA000035">
    <property type="protein sequence ID" value="BAC17823.1"/>
    <property type="molecule type" value="Genomic_DNA"/>
</dbReference>
<protein>
    <submittedName>
        <fullName evidence="1">Uncharacterized protein</fullName>
    </submittedName>
</protein>